<dbReference type="PANTHER" id="PTHR43744:SF8">
    <property type="entry name" value="SN-GLYCEROL-3-PHOSPHATE TRANSPORT SYSTEM PERMEASE PROTEIN UGPE"/>
    <property type="match status" value="1"/>
</dbReference>
<evidence type="ECO:0000256" key="2">
    <source>
        <dbReference type="ARBA" id="ARBA00022448"/>
    </source>
</evidence>
<sequence length="297" mass="33703">MMVQHTVSEHVHMQKKSRVTPGAVVAKVIVYIILIVGAVLMIAPLLWMIATALSNDQYAMSFPPKFFPSSFHFGNFLRIFTHNDFGLYLRNTLVITIPAIVGQVLASSLAAFAFARLRAPGKNILFIILLCTLMIPGEVTMIPNFIIFRYFHWLNTFWPLIVPNFFGNAFNIFLMRQFFMSVPLELDEAAKLDGLGYLGVWWRIIIPLCKPALVTVAVFTFTANWGNFMGPLIYINNQKLFPLALGIYQMTQTSNVMEQPNWNLIMAGALVLTIPMIIVFFYGQRHIYEGSNILGRQ</sequence>
<dbReference type="RefSeq" id="WP_377943366.1">
    <property type="nucleotide sequence ID" value="NZ_JBHUCX010000028.1"/>
</dbReference>
<feature type="transmembrane region" description="Helical" evidence="7">
    <location>
        <begin position="24"/>
        <end position="50"/>
    </location>
</feature>
<organism evidence="9 10">
    <name type="scientific">Alicyclobacillus fodiniaquatilis</name>
    <dbReference type="NCBI Taxonomy" id="1661150"/>
    <lineage>
        <taxon>Bacteria</taxon>
        <taxon>Bacillati</taxon>
        <taxon>Bacillota</taxon>
        <taxon>Bacilli</taxon>
        <taxon>Bacillales</taxon>
        <taxon>Alicyclobacillaceae</taxon>
        <taxon>Alicyclobacillus</taxon>
    </lineage>
</organism>
<feature type="transmembrane region" description="Helical" evidence="7">
    <location>
        <begin position="157"/>
        <end position="179"/>
    </location>
</feature>
<feature type="transmembrane region" description="Helical" evidence="7">
    <location>
        <begin position="264"/>
        <end position="283"/>
    </location>
</feature>
<evidence type="ECO:0000256" key="3">
    <source>
        <dbReference type="ARBA" id="ARBA00022475"/>
    </source>
</evidence>
<evidence type="ECO:0000313" key="9">
    <source>
        <dbReference type="EMBL" id="MFD1675495.1"/>
    </source>
</evidence>
<dbReference type="Pfam" id="PF00528">
    <property type="entry name" value="BPD_transp_1"/>
    <property type="match status" value="1"/>
</dbReference>
<reference evidence="10" key="1">
    <citation type="journal article" date="2019" name="Int. J. Syst. Evol. Microbiol.">
        <title>The Global Catalogue of Microorganisms (GCM) 10K type strain sequencing project: providing services to taxonomists for standard genome sequencing and annotation.</title>
        <authorList>
            <consortium name="The Broad Institute Genomics Platform"/>
            <consortium name="The Broad Institute Genome Sequencing Center for Infectious Disease"/>
            <person name="Wu L."/>
            <person name="Ma J."/>
        </authorList>
    </citation>
    <scope>NUCLEOTIDE SEQUENCE [LARGE SCALE GENOMIC DNA]</scope>
    <source>
        <strain evidence="10">CGMCC 1.12286</strain>
    </source>
</reference>
<proteinExistence type="inferred from homology"/>
<keyword evidence="2 7" id="KW-0813">Transport</keyword>
<keyword evidence="10" id="KW-1185">Reference proteome</keyword>
<name>A0ABW4JIB9_9BACL</name>
<dbReference type="PROSITE" id="PS50928">
    <property type="entry name" value="ABC_TM1"/>
    <property type="match status" value="1"/>
</dbReference>
<dbReference type="Proteomes" id="UP001597079">
    <property type="component" value="Unassembled WGS sequence"/>
</dbReference>
<gene>
    <name evidence="9" type="ORF">ACFSB2_12405</name>
</gene>
<dbReference type="EMBL" id="JBHUCX010000028">
    <property type="protein sequence ID" value="MFD1675495.1"/>
    <property type="molecule type" value="Genomic_DNA"/>
</dbReference>
<evidence type="ECO:0000259" key="8">
    <source>
        <dbReference type="PROSITE" id="PS50928"/>
    </source>
</evidence>
<evidence type="ECO:0000256" key="5">
    <source>
        <dbReference type="ARBA" id="ARBA00022989"/>
    </source>
</evidence>
<feature type="domain" description="ABC transmembrane type-1" evidence="8">
    <location>
        <begin position="89"/>
        <end position="283"/>
    </location>
</feature>
<evidence type="ECO:0000256" key="4">
    <source>
        <dbReference type="ARBA" id="ARBA00022692"/>
    </source>
</evidence>
<keyword evidence="4 7" id="KW-0812">Transmembrane</keyword>
<dbReference type="InterPro" id="IPR000515">
    <property type="entry name" value="MetI-like"/>
</dbReference>
<dbReference type="CDD" id="cd06261">
    <property type="entry name" value="TM_PBP2"/>
    <property type="match status" value="1"/>
</dbReference>
<dbReference type="Gene3D" id="1.10.3720.10">
    <property type="entry name" value="MetI-like"/>
    <property type="match status" value="1"/>
</dbReference>
<dbReference type="SUPFAM" id="SSF161098">
    <property type="entry name" value="MetI-like"/>
    <property type="match status" value="1"/>
</dbReference>
<evidence type="ECO:0000313" key="10">
    <source>
        <dbReference type="Proteomes" id="UP001597079"/>
    </source>
</evidence>
<feature type="transmembrane region" description="Helical" evidence="7">
    <location>
        <begin position="93"/>
        <end position="114"/>
    </location>
</feature>
<comment type="caution">
    <text evidence="9">The sequence shown here is derived from an EMBL/GenBank/DDBJ whole genome shotgun (WGS) entry which is preliminary data.</text>
</comment>
<feature type="transmembrane region" description="Helical" evidence="7">
    <location>
        <begin position="126"/>
        <end position="151"/>
    </location>
</feature>
<comment type="subcellular location">
    <subcellularLocation>
        <location evidence="1 7">Cell membrane</location>
        <topology evidence="1 7">Multi-pass membrane protein</topology>
    </subcellularLocation>
</comment>
<dbReference type="PANTHER" id="PTHR43744">
    <property type="entry name" value="ABC TRANSPORTER PERMEASE PROTEIN MG189-RELATED-RELATED"/>
    <property type="match status" value="1"/>
</dbReference>
<evidence type="ECO:0000256" key="7">
    <source>
        <dbReference type="RuleBase" id="RU363032"/>
    </source>
</evidence>
<keyword evidence="6 7" id="KW-0472">Membrane</keyword>
<comment type="similarity">
    <text evidence="7">Belongs to the binding-protein-dependent transport system permease family.</text>
</comment>
<evidence type="ECO:0000256" key="1">
    <source>
        <dbReference type="ARBA" id="ARBA00004651"/>
    </source>
</evidence>
<dbReference type="InterPro" id="IPR035906">
    <property type="entry name" value="MetI-like_sf"/>
</dbReference>
<accession>A0ABW4JIB9</accession>
<keyword evidence="3" id="KW-1003">Cell membrane</keyword>
<keyword evidence="5 7" id="KW-1133">Transmembrane helix</keyword>
<evidence type="ECO:0000256" key="6">
    <source>
        <dbReference type="ARBA" id="ARBA00023136"/>
    </source>
</evidence>
<protein>
    <submittedName>
        <fullName evidence="9">Carbohydrate ABC transporter permease</fullName>
    </submittedName>
</protein>